<dbReference type="InterPro" id="IPR043129">
    <property type="entry name" value="ATPase_NBD"/>
</dbReference>
<dbReference type="GO" id="GO:0006071">
    <property type="term" value="P:glycerol metabolic process"/>
    <property type="evidence" value="ECO:0007669"/>
    <property type="project" value="TreeGrafter"/>
</dbReference>
<dbReference type="NCBIfam" id="TIGR02627">
    <property type="entry name" value="rhamnulo_kin"/>
    <property type="match status" value="1"/>
</dbReference>
<evidence type="ECO:0000256" key="3">
    <source>
        <dbReference type="ARBA" id="ARBA00022741"/>
    </source>
</evidence>
<reference evidence="11" key="1">
    <citation type="submission" date="2017-04" db="EMBL/GenBank/DDBJ databases">
        <title>Complete Genome Sequences of Twelve Strains of a Stable Defined Moderately Diverse Mouse Microbiota 2 (sDMDMm2).</title>
        <authorList>
            <person name="Uchimura Y."/>
            <person name="Wyss M."/>
            <person name="Brugiroux S."/>
            <person name="Limenitakis J.P."/>
            <person name="Stecher B."/>
            <person name="McCoy K.D."/>
            <person name="Macpherson A.J."/>
        </authorList>
    </citation>
    <scope>NUCLEOTIDE SEQUENCE</scope>
    <source>
        <strain evidence="11">YL58</strain>
    </source>
</reference>
<dbReference type="STRING" id="1796616.A4V09_15320"/>
<dbReference type="GO" id="GO:0008993">
    <property type="term" value="F:rhamnulokinase activity"/>
    <property type="evidence" value="ECO:0007669"/>
    <property type="project" value="UniProtKB-UniRule"/>
</dbReference>
<evidence type="ECO:0000256" key="7">
    <source>
        <dbReference type="ARBA" id="ARBA00023308"/>
    </source>
</evidence>
<keyword evidence="6" id="KW-1015">Disulfide bond</keyword>
<name>A0A1C7IBF9_9FIRM</name>
<evidence type="ECO:0000256" key="1">
    <source>
        <dbReference type="ARBA" id="ARBA00009156"/>
    </source>
</evidence>
<keyword evidence="12" id="KW-1185">Reference proteome</keyword>
<evidence type="ECO:0000256" key="4">
    <source>
        <dbReference type="ARBA" id="ARBA00022777"/>
    </source>
</evidence>
<dbReference type="GO" id="GO:0019301">
    <property type="term" value="P:rhamnose catabolic process"/>
    <property type="evidence" value="ECO:0007669"/>
    <property type="project" value="UniProtKB-UniRule"/>
</dbReference>
<dbReference type="Proteomes" id="UP000092574">
    <property type="component" value="Chromosome"/>
</dbReference>
<evidence type="ECO:0000256" key="2">
    <source>
        <dbReference type="ARBA" id="ARBA00022679"/>
    </source>
</evidence>
<dbReference type="SUPFAM" id="SSF53067">
    <property type="entry name" value="Actin-like ATPase domain"/>
    <property type="match status" value="2"/>
</dbReference>
<dbReference type="EMBL" id="CP015405">
    <property type="protein sequence ID" value="ANU77006.1"/>
    <property type="molecule type" value="Genomic_DNA"/>
</dbReference>
<dbReference type="EC" id="2.7.1.5" evidence="8"/>
<dbReference type="RefSeq" id="WP_065543154.1">
    <property type="nucleotide sequence ID" value="NZ_CP015405.2"/>
</dbReference>
<evidence type="ECO:0000259" key="10">
    <source>
        <dbReference type="Pfam" id="PF02782"/>
    </source>
</evidence>
<dbReference type="CDD" id="cd07771">
    <property type="entry name" value="ASKHA_NBD_FGGY_RhaB-like"/>
    <property type="match status" value="1"/>
</dbReference>
<evidence type="ECO:0000259" key="9">
    <source>
        <dbReference type="Pfam" id="PF00370"/>
    </source>
</evidence>
<dbReference type="GO" id="GO:0005829">
    <property type="term" value="C:cytosol"/>
    <property type="evidence" value="ECO:0007669"/>
    <property type="project" value="TreeGrafter"/>
</dbReference>
<dbReference type="InterPro" id="IPR013449">
    <property type="entry name" value="Rhamnulokinase"/>
</dbReference>
<dbReference type="PANTHER" id="PTHR10196">
    <property type="entry name" value="SUGAR KINASE"/>
    <property type="match status" value="1"/>
</dbReference>
<dbReference type="KEGG" id="byl:A4V09_15320"/>
<keyword evidence="4" id="KW-0418">Kinase</keyword>
<keyword evidence="7" id="KW-0684">Rhamnose metabolism</keyword>
<gene>
    <name evidence="11" type="ORF">A4V09_15320</name>
</gene>
<keyword evidence="2" id="KW-0808">Transferase</keyword>
<accession>A0A1C7IBF9</accession>
<evidence type="ECO:0000256" key="8">
    <source>
        <dbReference type="NCBIfam" id="TIGR02627"/>
    </source>
</evidence>
<feature type="domain" description="Carbohydrate kinase FGGY C-terminal" evidence="10">
    <location>
        <begin position="254"/>
        <end position="440"/>
    </location>
</feature>
<proteinExistence type="inferred from homology"/>
<keyword evidence="3" id="KW-0547">Nucleotide-binding</keyword>
<evidence type="ECO:0000313" key="12">
    <source>
        <dbReference type="Proteomes" id="UP000092574"/>
    </source>
</evidence>
<comment type="similarity">
    <text evidence="1">Belongs to the FGGY kinase family.</text>
</comment>
<dbReference type="GO" id="GO:0005524">
    <property type="term" value="F:ATP binding"/>
    <property type="evidence" value="ECO:0007669"/>
    <property type="project" value="UniProtKB-KW"/>
</dbReference>
<evidence type="ECO:0000313" key="11">
    <source>
        <dbReference type="EMBL" id="ANU77006.1"/>
    </source>
</evidence>
<dbReference type="InterPro" id="IPR018484">
    <property type="entry name" value="FGGY_N"/>
</dbReference>
<dbReference type="InterPro" id="IPR018485">
    <property type="entry name" value="FGGY_C"/>
</dbReference>
<dbReference type="Pfam" id="PF00370">
    <property type="entry name" value="FGGY_N"/>
    <property type="match status" value="1"/>
</dbReference>
<sequence>MTEYYLAVDIGASSGRHILGHMEQGRVVMEEMHRFYNGLTVKDGEACWDLEQLFEEIKIGLKKCGKAGKIPVSMGIDTWAVDFVLLDGNNQVLGNTVGYRDRRTEGMDRLVRRVIPEKELYGRTGIQKQIFNTIYQLMAVKEKHPGHLDKAVAMLMVPDYFQFLLTGKMASEYTNATTTQLVSAKTKDWDFELIEMLGYPKRIFQPIKKPGTVLGAFTEEIRREVGFDCQVILPATHDTGSAVLAVPSNEENALYISSGTWSLMGVERKEADCTEESRRLNFTNEGGYDHRFRYLKNIMGLWMIQSLKKELQDMYSFAELCEMASQEKIPSLVDCNDSRFLAPESMTEAVQGYCKETGQQVPAAPAQLAGVIYRSFADCYGKTVREIEAMTGVQYKNLHVVGGGANAAYLNQLTAAGTGKTVLAGPTEATAIGNLMVQFITKGVLADLEAARQCVYDSFEIKIYEP</sequence>
<evidence type="ECO:0000256" key="5">
    <source>
        <dbReference type="ARBA" id="ARBA00022840"/>
    </source>
</evidence>
<feature type="domain" description="Carbohydrate kinase FGGY N-terminal" evidence="9">
    <location>
        <begin position="4"/>
        <end position="244"/>
    </location>
</feature>
<organism evidence="11 12">
    <name type="scientific">Blautia pseudococcoides</name>
    <dbReference type="NCBI Taxonomy" id="1796616"/>
    <lineage>
        <taxon>Bacteria</taxon>
        <taxon>Bacillati</taxon>
        <taxon>Bacillota</taxon>
        <taxon>Clostridia</taxon>
        <taxon>Lachnospirales</taxon>
        <taxon>Lachnospiraceae</taxon>
        <taxon>Blautia</taxon>
    </lineage>
</organism>
<dbReference type="OrthoDB" id="9761504at2"/>
<evidence type="ECO:0000256" key="6">
    <source>
        <dbReference type="ARBA" id="ARBA00023157"/>
    </source>
</evidence>
<dbReference type="GO" id="GO:0004370">
    <property type="term" value="F:glycerol kinase activity"/>
    <property type="evidence" value="ECO:0007669"/>
    <property type="project" value="TreeGrafter"/>
</dbReference>
<protein>
    <recommendedName>
        <fullName evidence="8">Rhamnulokinase</fullName>
        <ecNumber evidence="8">2.7.1.5</ecNumber>
    </recommendedName>
</protein>
<dbReference type="Gene3D" id="3.30.420.40">
    <property type="match status" value="2"/>
</dbReference>
<dbReference type="Pfam" id="PF02782">
    <property type="entry name" value="FGGY_C"/>
    <property type="match status" value="1"/>
</dbReference>
<keyword evidence="5" id="KW-0067">ATP-binding</keyword>
<dbReference type="PANTHER" id="PTHR10196:SF93">
    <property type="entry name" value="L-RHAMNULOKINASE"/>
    <property type="match status" value="1"/>
</dbReference>
<dbReference type="AlphaFoldDB" id="A0A1C7IBF9"/>